<keyword evidence="3" id="KW-1185">Reference proteome</keyword>
<feature type="region of interest" description="Disordered" evidence="1">
    <location>
        <begin position="1"/>
        <end position="20"/>
    </location>
</feature>
<evidence type="ECO:0000256" key="1">
    <source>
        <dbReference type="SAM" id="MobiDB-lite"/>
    </source>
</evidence>
<name>A0A9N9IWK6_FUNMO</name>
<feature type="non-terminal residue" evidence="2">
    <location>
        <position position="132"/>
    </location>
</feature>
<feature type="compositionally biased region" description="Basic and acidic residues" evidence="1">
    <location>
        <begin position="1"/>
        <end position="12"/>
    </location>
</feature>
<accession>A0A9N9IWK6</accession>
<organism evidence="2 3">
    <name type="scientific">Funneliformis mosseae</name>
    <name type="common">Endomycorrhizal fungus</name>
    <name type="synonym">Glomus mosseae</name>
    <dbReference type="NCBI Taxonomy" id="27381"/>
    <lineage>
        <taxon>Eukaryota</taxon>
        <taxon>Fungi</taxon>
        <taxon>Fungi incertae sedis</taxon>
        <taxon>Mucoromycota</taxon>
        <taxon>Glomeromycotina</taxon>
        <taxon>Glomeromycetes</taxon>
        <taxon>Glomerales</taxon>
        <taxon>Glomeraceae</taxon>
        <taxon>Funneliformis</taxon>
    </lineage>
</organism>
<gene>
    <name evidence="2" type="ORF">FMOSSE_LOCUS16754</name>
</gene>
<sequence length="132" mass="14885">HLKIVPVERKEMSSSSTTGRVRLTPEGTVYFESLDDDGRKDFYAKLRQELADAIPIDPRRLTTNGNFETDTSTSPKQFFLSINVEQDKNKQKISVSSAIKDLDTLIKNKPYTAISNGESTSYLDQDFGYKPS</sequence>
<protein>
    <submittedName>
        <fullName evidence="2">13711_t:CDS:1</fullName>
    </submittedName>
</protein>
<reference evidence="2" key="1">
    <citation type="submission" date="2021-06" db="EMBL/GenBank/DDBJ databases">
        <authorList>
            <person name="Kallberg Y."/>
            <person name="Tangrot J."/>
            <person name="Rosling A."/>
        </authorList>
    </citation>
    <scope>NUCLEOTIDE SEQUENCE</scope>
    <source>
        <strain evidence="2">87-6 pot B 2015</strain>
    </source>
</reference>
<proteinExistence type="predicted"/>
<feature type="non-terminal residue" evidence="2">
    <location>
        <position position="1"/>
    </location>
</feature>
<dbReference type="EMBL" id="CAJVPP010026125">
    <property type="protein sequence ID" value="CAG8753079.1"/>
    <property type="molecule type" value="Genomic_DNA"/>
</dbReference>
<evidence type="ECO:0000313" key="2">
    <source>
        <dbReference type="EMBL" id="CAG8753079.1"/>
    </source>
</evidence>
<dbReference type="AlphaFoldDB" id="A0A9N9IWK6"/>
<dbReference type="Proteomes" id="UP000789375">
    <property type="component" value="Unassembled WGS sequence"/>
</dbReference>
<comment type="caution">
    <text evidence="2">The sequence shown here is derived from an EMBL/GenBank/DDBJ whole genome shotgun (WGS) entry which is preliminary data.</text>
</comment>
<evidence type="ECO:0000313" key="3">
    <source>
        <dbReference type="Proteomes" id="UP000789375"/>
    </source>
</evidence>